<sequence length="421" mass="45159">MTALTTQTDVPPGPAGGPLPHRERLPLLLMAVIAVLTAAPVISGKLQALGVACVLLLPFVPRAVLRDRLVQLLCLTLALWGAGQLVSDEWNGLGPRLSRHFISAMAMLCIVPVLVFLARGDFRRMRAVIAGVAAGLVLETLLVEHASITSTISWKFGLNSPVAIFVLALTDLAWHRGRRLPSVVALVFICLVGVATDHRHLAGVALLTAIVLLVRNRQRHPRTISVLAGLTLLLAALSGAFIQGSEAGVLGERSGGQIAKFGGTPQSIFVNVRPEPFQEFYLFTQRPTLGWGSLPRVDSAAYLGSKEFLRQLGVVRQDLDDIWLHLDVPGVSSHSQAMDSLARGGLSAAPFWLLLLGLAMLVGTQAIRFRSSPLVVLWTILVLWDAICSPLSGLSHIELGAYMALAVTSLRHAPPTVPRVD</sequence>
<protein>
    <recommendedName>
        <fullName evidence="4">O-antigen ligase</fullName>
    </recommendedName>
</protein>
<evidence type="ECO:0008006" key="4">
    <source>
        <dbReference type="Google" id="ProtNLM"/>
    </source>
</evidence>
<feature type="transmembrane region" description="Helical" evidence="1">
    <location>
        <begin position="224"/>
        <end position="242"/>
    </location>
</feature>
<reference evidence="2 3" key="1">
    <citation type="submission" date="2016-10" db="EMBL/GenBank/DDBJ databases">
        <authorList>
            <person name="de Groot N.N."/>
        </authorList>
    </citation>
    <scope>NUCLEOTIDE SEQUENCE [LARGE SCALE GENOMIC DNA]</scope>
    <source>
        <strain evidence="2 3">DSM 21741</strain>
    </source>
</reference>
<feature type="transmembrane region" description="Helical" evidence="1">
    <location>
        <begin position="27"/>
        <end position="57"/>
    </location>
</feature>
<keyword evidence="1" id="KW-0472">Membrane</keyword>
<proteinExistence type="predicted"/>
<dbReference type="Proteomes" id="UP000199092">
    <property type="component" value="Chromosome I"/>
</dbReference>
<dbReference type="AlphaFoldDB" id="A0A1H1PYT8"/>
<gene>
    <name evidence="2" type="ORF">SAMN04488543_1195</name>
</gene>
<feature type="transmembrane region" description="Helical" evidence="1">
    <location>
        <begin position="69"/>
        <end position="87"/>
    </location>
</feature>
<feature type="transmembrane region" description="Helical" evidence="1">
    <location>
        <begin position="374"/>
        <end position="393"/>
    </location>
</feature>
<keyword evidence="1" id="KW-1133">Transmembrane helix</keyword>
<accession>A0A1H1PYT8</accession>
<organism evidence="2 3">
    <name type="scientific">Friedmanniella luteola</name>
    <dbReference type="NCBI Taxonomy" id="546871"/>
    <lineage>
        <taxon>Bacteria</taxon>
        <taxon>Bacillati</taxon>
        <taxon>Actinomycetota</taxon>
        <taxon>Actinomycetes</taxon>
        <taxon>Propionibacteriales</taxon>
        <taxon>Nocardioidaceae</taxon>
        <taxon>Friedmanniella</taxon>
    </lineage>
</organism>
<feature type="transmembrane region" description="Helical" evidence="1">
    <location>
        <begin position="99"/>
        <end position="118"/>
    </location>
</feature>
<dbReference type="EMBL" id="LT629749">
    <property type="protein sequence ID" value="SDS16147.1"/>
    <property type="molecule type" value="Genomic_DNA"/>
</dbReference>
<dbReference type="STRING" id="546871.SAMN04488543_1195"/>
<feature type="transmembrane region" description="Helical" evidence="1">
    <location>
        <begin position="341"/>
        <end position="362"/>
    </location>
</feature>
<feature type="transmembrane region" description="Helical" evidence="1">
    <location>
        <begin position="127"/>
        <end position="148"/>
    </location>
</feature>
<keyword evidence="1" id="KW-0812">Transmembrane</keyword>
<evidence type="ECO:0000313" key="3">
    <source>
        <dbReference type="Proteomes" id="UP000199092"/>
    </source>
</evidence>
<feature type="transmembrane region" description="Helical" evidence="1">
    <location>
        <begin position="180"/>
        <end position="195"/>
    </location>
</feature>
<keyword evidence="3" id="KW-1185">Reference proteome</keyword>
<evidence type="ECO:0000313" key="2">
    <source>
        <dbReference type="EMBL" id="SDS16147.1"/>
    </source>
</evidence>
<evidence type="ECO:0000256" key="1">
    <source>
        <dbReference type="SAM" id="Phobius"/>
    </source>
</evidence>
<name>A0A1H1PYT8_9ACTN</name>